<keyword evidence="10" id="KW-1185">Reference proteome</keyword>
<proteinExistence type="inferred from homology"/>
<organism evidence="9 10">
    <name type="scientific">Marinilabilia rubra</name>
    <dbReference type="NCBI Taxonomy" id="2162893"/>
    <lineage>
        <taxon>Bacteria</taxon>
        <taxon>Pseudomonadati</taxon>
        <taxon>Bacteroidota</taxon>
        <taxon>Bacteroidia</taxon>
        <taxon>Marinilabiliales</taxon>
        <taxon>Marinilabiliaceae</taxon>
        <taxon>Marinilabilia</taxon>
    </lineage>
</organism>
<keyword evidence="1 8" id="KW-0813">Transport</keyword>
<evidence type="ECO:0000256" key="7">
    <source>
        <dbReference type="ARBA" id="ARBA00023211"/>
    </source>
</evidence>
<evidence type="ECO:0000256" key="6">
    <source>
        <dbReference type="ARBA" id="ARBA00023136"/>
    </source>
</evidence>
<evidence type="ECO:0000256" key="3">
    <source>
        <dbReference type="ARBA" id="ARBA00022692"/>
    </source>
</evidence>
<comment type="caution">
    <text evidence="9">The sequence shown here is derived from an EMBL/GenBank/DDBJ whole genome shotgun (WGS) entry which is preliminary data.</text>
</comment>
<keyword evidence="4 8" id="KW-1133">Transmembrane helix</keyword>
<comment type="subcellular location">
    <subcellularLocation>
        <location evidence="8">Cell membrane</location>
        <topology evidence="8">Multi-pass membrane protein</topology>
    </subcellularLocation>
</comment>
<feature type="transmembrane region" description="Helical" evidence="8">
    <location>
        <begin position="166"/>
        <end position="188"/>
    </location>
</feature>
<feature type="transmembrane region" description="Helical" evidence="8">
    <location>
        <begin position="70"/>
        <end position="86"/>
    </location>
</feature>
<evidence type="ECO:0000256" key="4">
    <source>
        <dbReference type="ARBA" id="ARBA00022989"/>
    </source>
</evidence>
<feature type="transmembrane region" description="Helical" evidence="8">
    <location>
        <begin position="39"/>
        <end position="58"/>
    </location>
</feature>
<dbReference type="OrthoDB" id="9811590at2"/>
<comment type="function">
    <text evidence="8">Probably functions as a manganese efflux pump.</text>
</comment>
<dbReference type="GO" id="GO:0005886">
    <property type="term" value="C:plasma membrane"/>
    <property type="evidence" value="ECO:0007669"/>
    <property type="project" value="UniProtKB-SubCell"/>
</dbReference>
<gene>
    <name evidence="8" type="primary">mntP</name>
    <name evidence="9" type="ORF">DDZ16_18875</name>
</gene>
<evidence type="ECO:0000256" key="5">
    <source>
        <dbReference type="ARBA" id="ARBA00023065"/>
    </source>
</evidence>
<keyword evidence="7 8" id="KW-0464">Manganese</keyword>
<sequence>MTVFSFLIIGIGLSVDSMAASVTTGACAGRIKVMEILKVAAFMSVFQGSMPLLGWLIGSSFKNVVQAYDHWIALFMLVLIGGKMIVDGLKEKDPDASACLCPSNHLMLAGMALATSIDALVVGIGFGILSINIWLAVMMIGGITFIFSVAGVILGKTIGSKLNMGMEIIGGIVLIGLGLKIFLSHTYLM</sequence>
<evidence type="ECO:0000313" key="10">
    <source>
        <dbReference type="Proteomes" id="UP000244956"/>
    </source>
</evidence>
<dbReference type="AlphaFoldDB" id="A0A2U2B3Z0"/>
<dbReference type="RefSeq" id="WP_109266040.1">
    <property type="nucleotide sequence ID" value="NZ_QEWP01000025.1"/>
</dbReference>
<dbReference type="EMBL" id="QEWP01000025">
    <property type="protein sequence ID" value="PWD97785.1"/>
    <property type="molecule type" value="Genomic_DNA"/>
</dbReference>
<dbReference type="InterPro" id="IPR003810">
    <property type="entry name" value="Mntp/YtaF"/>
</dbReference>
<feature type="transmembrane region" description="Helical" evidence="8">
    <location>
        <begin position="6"/>
        <end position="27"/>
    </location>
</feature>
<dbReference type="PANTHER" id="PTHR35529">
    <property type="entry name" value="MANGANESE EFFLUX PUMP MNTP-RELATED"/>
    <property type="match status" value="1"/>
</dbReference>
<dbReference type="PANTHER" id="PTHR35529:SF1">
    <property type="entry name" value="MANGANESE EFFLUX PUMP MNTP-RELATED"/>
    <property type="match status" value="1"/>
</dbReference>
<keyword evidence="5 8" id="KW-0406">Ion transport</keyword>
<name>A0A2U2B3Z0_9BACT</name>
<dbReference type="HAMAP" id="MF_01521">
    <property type="entry name" value="MntP_pump"/>
    <property type="match status" value="1"/>
</dbReference>
<feature type="transmembrane region" description="Helical" evidence="8">
    <location>
        <begin position="106"/>
        <end position="127"/>
    </location>
</feature>
<evidence type="ECO:0000256" key="8">
    <source>
        <dbReference type="HAMAP-Rule" id="MF_01521"/>
    </source>
</evidence>
<dbReference type="Pfam" id="PF02659">
    <property type="entry name" value="Mntp"/>
    <property type="match status" value="1"/>
</dbReference>
<dbReference type="Proteomes" id="UP000244956">
    <property type="component" value="Unassembled WGS sequence"/>
</dbReference>
<keyword evidence="3 8" id="KW-0812">Transmembrane</keyword>
<accession>A0A2U2B3Z0</accession>
<evidence type="ECO:0000256" key="2">
    <source>
        <dbReference type="ARBA" id="ARBA00022475"/>
    </source>
</evidence>
<reference evidence="9 10" key="1">
    <citation type="submission" date="2018-05" db="EMBL/GenBank/DDBJ databases">
        <title>Marinilabilia rubrum sp. nov., isolated from saltern sediment.</title>
        <authorList>
            <person name="Zhang R."/>
        </authorList>
    </citation>
    <scope>NUCLEOTIDE SEQUENCE [LARGE SCALE GENOMIC DNA]</scope>
    <source>
        <strain evidence="9 10">WTE16</strain>
    </source>
</reference>
<keyword evidence="2 8" id="KW-1003">Cell membrane</keyword>
<evidence type="ECO:0000313" key="9">
    <source>
        <dbReference type="EMBL" id="PWD97785.1"/>
    </source>
</evidence>
<protein>
    <recommendedName>
        <fullName evidence="8">Putative manganese efflux pump MntP</fullName>
    </recommendedName>
</protein>
<dbReference type="InterPro" id="IPR022929">
    <property type="entry name" value="Put_MntP"/>
</dbReference>
<evidence type="ECO:0000256" key="1">
    <source>
        <dbReference type="ARBA" id="ARBA00022448"/>
    </source>
</evidence>
<feature type="transmembrane region" description="Helical" evidence="8">
    <location>
        <begin position="133"/>
        <end position="154"/>
    </location>
</feature>
<comment type="similarity">
    <text evidence="8">Belongs to the MntP (TC 9.B.29) family.</text>
</comment>
<keyword evidence="6 8" id="KW-0472">Membrane</keyword>
<dbReference type="GO" id="GO:0005384">
    <property type="term" value="F:manganese ion transmembrane transporter activity"/>
    <property type="evidence" value="ECO:0007669"/>
    <property type="project" value="UniProtKB-UniRule"/>
</dbReference>